<reference evidence="2 3" key="1">
    <citation type="journal article" date="2019" name="Int. J. Syst. Evol. Microbiol.">
        <title>The Global Catalogue of Microorganisms (GCM) 10K type strain sequencing project: providing services to taxonomists for standard genome sequencing and annotation.</title>
        <authorList>
            <consortium name="The Broad Institute Genomics Platform"/>
            <consortium name="The Broad Institute Genome Sequencing Center for Infectious Disease"/>
            <person name="Wu L."/>
            <person name="Ma J."/>
        </authorList>
    </citation>
    <scope>NUCLEOTIDE SEQUENCE [LARGE SCALE GENOMIC DNA]</scope>
    <source>
        <strain evidence="2 3">GX21</strain>
    </source>
</reference>
<protein>
    <submittedName>
        <fullName evidence="2">Uncharacterized protein</fullName>
    </submittedName>
</protein>
<dbReference type="AlphaFoldDB" id="A0ABD5ZWS1"/>
<feature type="transmembrane region" description="Helical" evidence="1">
    <location>
        <begin position="118"/>
        <end position="139"/>
    </location>
</feature>
<proteinExistence type="predicted"/>
<feature type="transmembrane region" description="Helical" evidence="1">
    <location>
        <begin position="215"/>
        <end position="239"/>
    </location>
</feature>
<organism evidence="2 3">
    <name type="scientific">Haloplanus litoreus</name>
    <dbReference type="NCBI Taxonomy" id="767515"/>
    <lineage>
        <taxon>Archaea</taxon>
        <taxon>Methanobacteriati</taxon>
        <taxon>Methanobacteriota</taxon>
        <taxon>Stenosarchaea group</taxon>
        <taxon>Halobacteria</taxon>
        <taxon>Halobacteriales</taxon>
        <taxon>Haloferacaceae</taxon>
        <taxon>Haloplanus</taxon>
    </lineage>
</organism>
<feature type="transmembrane region" description="Helical" evidence="1">
    <location>
        <begin position="90"/>
        <end position="112"/>
    </location>
</feature>
<feature type="transmembrane region" description="Helical" evidence="1">
    <location>
        <begin position="54"/>
        <end position="78"/>
    </location>
</feature>
<dbReference type="EMBL" id="JBHTAT010000001">
    <property type="protein sequence ID" value="MFC7254959.1"/>
    <property type="molecule type" value="Genomic_DNA"/>
</dbReference>
<dbReference type="RefSeq" id="WP_379703160.1">
    <property type="nucleotide sequence ID" value="NZ_JBHTAT010000001.1"/>
</dbReference>
<evidence type="ECO:0000313" key="2">
    <source>
        <dbReference type="EMBL" id="MFC7254959.1"/>
    </source>
</evidence>
<keyword evidence="1" id="KW-0812">Transmembrane</keyword>
<dbReference type="Proteomes" id="UP001596434">
    <property type="component" value="Unassembled WGS sequence"/>
</dbReference>
<comment type="caution">
    <text evidence="2">The sequence shown here is derived from an EMBL/GenBank/DDBJ whole genome shotgun (WGS) entry which is preliminary data.</text>
</comment>
<keyword evidence="1" id="KW-1133">Transmembrane helix</keyword>
<dbReference type="GeneID" id="96953298"/>
<accession>A0ABD5ZWS1</accession>
<keyword evidence="3" id="KW-1185">Reference proteome</keyword>
<name>A0ABD5ZWS1_9EURY</name>
<gene>
    <name evidence="2" type="ORF">ACFQKE_06575</name>
</gene>
<evidence type="ECO:0000256" key="1">
    <source>
        <dbReference type="SAM" id="Phobius"/>
    </source>
</evidence>
<sequence>MSAVLTSIVADVAYDLRRLHGFWMALAFPQLRDSHPVAARWTPETTWERVTYRLWALLGSVGLLVGYPLAVLGLLIRFHVRRIDRTTTRLGAVGTVVLAVLVWGALTALARVQFSTEGFLAVAAAGTVAVVSTILALLFRRFGGRLTTVVVAYPFAVIAVFLPPVVAALYSPTLAAAVFPRSETFAVWLLDTVLTYRGVNTLLRQRFELVGFAYVGMWGALAVPVGWVLGVLVTLANLVRPSGTGDDADDES</sequence>
<keyword evidence="1" id="KW-0472">Membrane</keyword>
<evidence type="ECO:0000313" key="3">
    <source>
        <dbReference type="Proteomes" id="UP001596434"/>
    </source>
</evidence>
<feature type="transmembrane region" description="Helical" evidence="1">
    <location>
        <begin position="151"/>
        <end position="179"/>
    </location>
</feature>